<dbReference type="AlphaFoldDB" id="A0AAW1DII2"/>
<dbReference type="InterPro" id="IPR039193">
    <property type="entry name" value="Ribosomal_uS17m_metazoa"/>
</dbReference>
<dbReference type="Gene3D" id="2.40.50.140">
    <property type="entry name" value="Nucleic acid-binding proteins"/>
    <property type="match status" value="1"/>
</dbReference>
<evidence type="ECO:0008006" key="3">
    <source>
        <dbReference type="Google" id="ProtNLM"/>
    </source>
</evidence>
<dbReference type="Proteomes" id="UP001461498">
    <property type="component" value="Unassembled WGS sequence"/>
</dbReference>
<accession>A0AAW1DII2</accession>
<dbReference type="PANTHER" id="PTHR24088:SF0">
    <property type="entry name" value="SMALL RIBOSOMAL SUBUNIT PROTEIN US17M"/>
    <property type="match status" value="1"/>
</dbReference>
<sequence length="128" mass="14941">MVLDKNLLAYFREFTYIYALDTEKKCKTGDIVLIEELPEKVTKLITHKVKEIVFPLGDITDPITGKKVSASDFREDIEEKSKLFGENIERFDYNSAAPRGWQEGVRDFTDKDTYYKYHEDGSDHPYAF</sequence>
<dbReference type="EMBL" id="JAPXFL010000004">
    <property type="protein sequence ID" value="KAK9508275.1"/>
    <property type="molecule type" value="Genomic_DNA"/>
</dbReference>
<evidence type="ECO:0000313" key="2">
    <source>
        <dbReference type="Proteomes" id="UP001461498"/>
    </source>
</evidence>
<dbReference type="GO" id="GO:0003735">
    <property type="term" value="F:structural constituent of ribosome"/>
    <property type="evidence" value="ECO:0007669"/>
    <property type="project" value="InterPro"/>
</dbReference>
<reference evidence="1 2" key="1">
    <citation type="submission" date="2022-12" db="EMBL/GenBank/DDBJ databases">
        <title>Chromosome-level genome assembly of true bugs.</title>
        <authorList>
            <person name="Ma L."/>
            <person name="Li H."/>
        </authorList>
    </citation>
    <scope>NUCLEOTIDE SEQUENCE [LARGE SCALE GENOMIC DNA]</scope>
    <source>
        <strain evidence="1">Lab_2022b</strain>
    </source>
</reference>
<dbReference type="GO" id="GO:0032543">
    <property type="term" value="P:mitochondrial translation"/>
    <property type="evidence" value="ECO:0007669"/>
    <property type="project" value="TreeGrafter"/>
</dbReference>
<dbReference type="InterPro" id="IPR012340">
    <property type="entry name" value="NA-bd_OB-fold"/>
</dbReference>
<dbReference type="PANTHER" id="PTHR24088">
    <property type="entry name" value="28S RIBOSOMAL PROTEIN S17, MITOCHONDRIAL"/>
    <property type="match status" value="1"/>
</dbReference>
<dbReference type="GO" id="GO:0005763">
    <property type="term" value="C:mitochondrial small ribosomal subunit"/>
    <property type="evidence" value="ECO:0007669"/>
    <property type="project" value="InterPro"/>
</dbReference>
<name>A0AAW1DII2_9HEMI</name>
<organism evidence="1 2">
    <name type="scientific">Rhynocoris fuscipes</name>
    <dbReference type="NCBI Taxonomy" id="488301"/>
    <lineage>
        <taxon>Eukaryota</taxon>
        <taxon>Metazoa</taxon>
        <taxon>Ecdysozoa</taxon>
        <taxon>Arthropoda</taxon>
        <taxon>Hexapoda</taxon>
        <taxon>Insecta</taxon>
        <taxon>Pterygota</taxon>
        <taxon>Neoptera</taxon>
        <taxon>Paraneoptera</taxon>
        <taxon>Hemiptera</taxon>
        <taxon>Heteroptera</taxon>
        <taxon>Panheteroptera</taxon>
        <taxon>Cimicomorpha</taxon>
        <taxon>Reduviidae</taxon>
        <taxon>Harpactorinae</taxon>
        <taxon>Harpactorini</taxon>
        <taxon>Rhynocoris</taxon>
    </lineage>
</organism>
<comment type="caution">
    <text evidence="1">The sequence shown here is derived from an EMBL/GenBank/DDBJ whole genome shotgun (WGS) entry which is preliminary data.</text>
</comment>
<protein>
    <recommendedName>
        <fullName evidence="3">Ribosomal protein S17</fullName>
    </recommendedName>
</protein>
<keyword evidence="2" id="KW-1185">Reference proteome</keyword>
<evidence type="ECO:0000313" key="1">
    <source>
        <dbReference type="EMBL" id="KAK9508275.1"/>
    </source>
</evidence>
<dbReference type="SUPFAM" id="SSF50249">
    <property type="entry name" value="Nucleic acid-binding proteins"/>
    <property type="match status" value="1"/>
</dbReference>
<proteinExistence type="predicted"/>
<gene>
    <name evidence="1" type="ORF">O3M35_007972</name>
</gene>